<reference evidence="4" key="2">
    <citation type="submission" date="2013-04" db="EMBL/GenBank/DDBJ databases">
        <title>Genomic mechanisms accounting for the adaptation to parasitism in nematode-trapping fungi.</title>
        <authorList>
            <person name="Ahren D.G."/>
        </authorList>
    </citation>
    <scope>NUCLEOTIDE SEQUENCE [LARGE SCALE GENOMIC DNA]</scope>
    <source>
        <strain evidence="4">CBS 200.50</strain>
    </source>
</reference>
<protein>
    <recommendedName>
        <fullName evidence="5">Ig-like domain-containing protein</fullName>
    </recommendedName>
</protein>
<evidence type="ECO:0008006" key="5">
    <source>
        <dbReference type="Google" id="ProtNLM"/>
    </source>
</evidence>
<evidence type="ECO:0000256" key="2">
    <source>
        <dbReference type="SAM" id="SignalP"/>
    </source>
</evidence>
<evidence type="ECO:0000313" key="4">
    <source>
        <dbReference type="Proteomes" id="UP000015100"/>
    </source>
</evidence>
<name>S8B972_DACHA</name>
<dbReference type="HOGENOM" id="CLU_933906_0_0_1"/>
<comment type="caution">
    <text evidence="3">The sequence shown here is derived from an EMBL/GenBank/DDBJ whole genome shotgun (WGS) entry which is preliminary data.</text>
</comment>
<keyword evidence="4" id="KW-1185">Reference proteome</keyword>
<feature type="compositionally biased region" description="Polar residues" evidence="1">
    <location>
        <begin position="274"/>
        <end position="285"/>
    </location>
</feature>
<accession>S8B972</accession>
<sequence length="298" mass="32308">MTNIYQLLLLISTGLSVWATDASTAQKQDIYQPPNCFENTCLPGAELDSDWYYWCHRVSSYSQNTRSGQSTYPDFTDDRLDFQKNCTSEDPGLVYEQLYKACDCKNQFIVTASPGLVPFFPSIKTATFLPRPTTTSTSNEESTTTRTSGPIVINTSELIKSIVQGGWVDGLRNLSGWAAVTTIPITITSGTSTYTTYEWNYMYNASAIGWKAAYGLTAPYNNGTSGETTLALPPDSSDPMTSPTPITLTTFLTSVTGTAMPNVWDSKIISSGTSESGMSVTTNPPMTAKEGFPTASSA</sequence>
<feature type="region of interest" description="Disordered" evidence="1">
    <location>
        <begin position="274"/>
        <end position="298"/>
    </location>
</feature>
<feature type="chain" id="PRO_5004548937" description="Ig-like domain-containing protein" evidence="2">
    <location>
        <begin position="20"/>
        <end position="298"/>
    </location>
</feature>
<organism evidence="3 4">
    <name type="scientific">Dactylellina haptotyla (strain CBS 200.50)</name>
    <name type="common">Nematode-trapping fungus</name>
    <name type="synonym">Monacrosporium haptotylum</name>
    <dbReference type="NCBI Taxonomy" id="1284197"/>
    <lineage>
        <taxon>Eukaryota</taxon>
        <taxon>Fungi</taxon>
        <taxon>Dikarya</taxon>
        <taxon>Ascomycota</taxon>
        <taxon>Pezizomycotina</taxon>
        <taxon>Orbiliomycetes</taxon>
        <taxon>Orbiliales</taxon>
        <taxon>Orbiliaceae</taxon>
        <taxon>Dactylellina</taxon>
    </lineage>
</organism>
<evidence type="ECO:0000313" key="3">
    <source>
        <dbReference type="EMBL" id="EPS35633.1"/>
    </source>
</evidence>
<proteinExistence type="predicted"/>
<keyword evidence="2" id="KW-0732">Signal</keyword>
<dbReference type="EMBL" id="AQGS01001087">
    <property type="protein sequence ID" value="EPS35633.1"/>
    <property type="molecule type" value="Genomic_DNA"/>
</dbReference>
<gene>
    <name evidence="3" type="ORF">H072_10918</name>
</gene>
<dbReference type="AlphaFoldDB" id="S8B972"/>
<reference evidence="3 4" key="1">
    <citation type="journal article" date="2013" name="PLoS Genet.">
        <title>Genomic mechanisms accounting for the adaptation to parasitism in nematode-trapping fungi.</title>
        <authorList>
            <person name="Meerupati T."/>
            <person name="Andersson K.M."/>
            <person name="Friman E."/>
            <person name="Kumar D."/>
            <person name="Tunlid A."/>
            <person name="Ahren D."/>
        </authorList>
    </citation>
    <scope>NUCLEOTIDE SEQUENCE [LARGE SCALE GENOMIC DNA]</scope>
    <source>
        <strain evidence="3 4">CBS 200.50</strain>
    </source>
</reference>
<evidence type="ECO:0000256" key="1">
    <source>
        <dbReference type="SAM" id="MobiDB-lite"/>
    </source>
</evidence>
<feature type="signal peptide" evidence="2">
    <location>
        <begin position="1"/>
        <end position="19"/>
    </location>
</feature>
<dbReference type="Proteomes" id="UP000015100">
    <property type="component" value="Unassembled WGS sequence"/>
</dbReference>